<dbReference type="GO" id="GO:0004475">
    <property type="term" value="F:mannose-1-phosphate guanylyltransferase (GTP) activity"/>
    <property type="evidence" value="ECO:0007669"/>
    <property type="project" value="TreeGrafter"/>
</dbReference>
<dbReference type="SUPFAM" id="SSF51182">
    <property type="entry name" value="RmlC-like cupins"/>
    <property type="match status" value="1"/>
</dbReference>
<feature type="domain" description="Mannose-6-phosphate isomerase type II C-terminal" evidence="1">
    <location>
        <begin position="28"/>
        <end position="134"/>
    </location>
</feature>
<dbReference type="Pfam" id="PF01050">
    <property type="entry name" value="MannoseP_isomer"/>
    <property type="match status" value="1"/>
</dbReference>
<dbReference type="GO" id="GO:0009298">
    <property type="term" value="P:GDP-mannose biosynthetic process"/>
    <property type="evidence" value="ECO:0007669"/>
    <property type="project" value="TreeGrafter"/>
</dbReference>
<reference evidence="3" key="2">
    <citation type="journal article" date="2020" name="Int. J. Syst. Evol. Microbiol.">
        <title>Genomic insights into a novel species Rhodoferax aquaticus sp. nov., isolated from freshwater.</title>
        <authorList>
            <person name="Li T."/>
            <person name="Zhuo Y."/>
            <person name="Jin C.Z."/>
            <person name="Wu X."/>
            <person name="Ko S.R."/>
            <person name="Jin F.J."/>
            <person name="Ahn C.Y."/>
            <person name="Oh H.M."/>
            <person name="Lee H.G."/>
            <person name="Jin L."/>
        </authorList>
    </citation>
    <scope>NUCLEOTIDE SEQUENCE [LARGE SCALE GENOMIC DNA]</scope>
    <source>
        <strain evidence="3">Gr-4</strain>
    </source>
</reference>
<reference evidence="3" key="1">
    <citation type="submission" date="2019-02" db="EMBL/GenBank/DDBJ databases">
        <title>Complete genome sequence of Rhodoferax sp. Gr-4.</title>
        <authorList>
            <person name="Jin L."/>
        </authorList>
    </citation>
    <scope>NUCLEOTIDE SEQUENCE [LARGE SCALE GENOMIC DNA]</scope>
    <source>
        <strain evidence="3">Gr-4</strain>
    </source>
</reference>
<proteinExistence type="predicted"/>
<dbReference type="PANTHER" id="PTHR46390:SF1">
    <property type="entry name" value="MANNOSE-1-PHOSPHATE GUANYLYLTRANSFERASE"/>
    <property type="match status" value="1"/>
</dbReference>
<evidence type="ECO:0000259" key="1">
    <source>
        <dbReference type="Pfam" id="PF01050"/>
    </source>
</evidence>
<dbReference type="PANTHER" id="PTHR46390">
    <property type="entry name" value="MANNOSE-1-PHOSPHATE GUANYLYLTRANSFERASE"/>
    <property type="match status" value="1"/>
</dbReference>
<dbReference type="Proteomes" id="UP000317365">
    <property type="component" value="Chromosome"/>
</dbReference>
<protein>
    <submittedName>
        <fullName evidence="2">Cupin domain-containing protein</fullName>
    </submittedName>
</protein>
<dbReference type="InterPro" id="IPR001538">
    <property type="entry name" value="Man6P_isomerase-2_C"/>
</dbReference>
<accession>A0A515ER16</accession>
<dbReference type="InterPro" id="IPR014710">
    <property type="entry name" value="RmlC-like_jellyroll"/>
</dbReference>
<dbReference type="GO" id="GO:0005976">
    <property type="term" value="P:polysaccharide metabolic process"/>
    <property type="evidence" value="ECO:0007669"/>
    <property type="project" value="InterPro"/>
</dbReference>
<evidence type="ECO:0000313" key="3">
    <source>
        <dbReference type="Proteomes" id="UP000317365"/>
    </source>
</evidence>
<keyword evidence="3" id="KW-1185">Reference proteome</keyword>
<gene>
    <name evidence="2" type="ORF">EXZ61_13515</name>
</gene>
<dbReference type="InterPro" id="IPR011051">
    <property type="entry name" value="RmlC_Cupin_sf"/>
</dbReference>
<evidence type="ECO:0000313" key="2">
    <source>
        <dbReference type="EMBL" id="QDL55104.1"/>
    </source>
</evidence>
<dbReference type="CDD" id="cd02213">
    <property type="entry name" value="cupin_PMI_typeII_C"/>
    <property type="match status" value="1"/>
</dbReference>
<dbReference type="Gene3D" id="2.60.120.10">
    <property type="entry name" value="Jelly Rolls"/>
    <property type="match status" value="1"/>
</dbReference>
<name>A0A515ER16_9BURK</name>
<dbReference type="AlphaFoldDB" id="A0A515ER16"/>
<dbReference type="KEGG" id="rhg:EXZ61_13515"/>
<sequence>MDGLTPSTINCSMRIANETPLPVGEGASRMHRPWGWYETVSERTTNKVKRILVHPGQKLSLQKHHQRAEHWVVVDGQARVTVGSHAWDLRVGQHIDIPLGEVHRLENVTDMPLEIIEVQLGQYLGEDDIVRLQDDYGRA</sequence>
<organism evidence="2 3">
    <name type="scientific">Rhodoferax aquaticus</name>
    <dbReference type="NCBI Taxonomy" id="2527691"/>
    <lineage>
        <taxon>Bacteria</taxon>
        <taxon>Pseudomonadati</taxon>
        <taxon>Pseudomonadota</taxon>
        <taxon>Betaproteobacteria</taxon>
        <taxon>Burkholderiales</taxon>
        <taxon>Comamonadaceae</taxon>
        <taxon>Rhodoferax</taxon>
    </lineage>
</organism>
<dbReference type="InterPro" id="IPR051161">
    <property type="entry name" value="Mannose-6P_isomerase_type2"/>
</dbReference>
<dbReference type="EMBL" id="CP036282">
    <property type="protein sequence ID" value="QDL55104.1"/>
    <property type="molecule type" value="Genomic_DNA"/>
</dbReference>